<comment type="caution">
    <text evidence="2">The sequence shown here is derived from an EMBL/GenBank/DDBJ whole genome shotgun (WGS) entry which is preliminary data.</text>
</comment>
<feature type="compositionally biased region" description="Polar residues" evidence="1">
    <location>
        <begin position="51"/>
        <end position="61"/>
    </location>
</feature>
<evidence type="ECO:0000313" key="2">
    <source>
        <dbReference type="EMBL" id="MCI62366.1"/>
    </source>
</evidence>
<dbReference type="AlphaFoldDB" id="A0A392TQH9"/>
<dbReference type="EMBL" id="LXQA010617650">
    <property type="protein sequence ID" value="MCI62366.1"/>
    <property type="molecule type" value="Genomic_DNA"/>
</dbReference>
<accession>A0A392TQH9</accession>
<name>A0A392TQH9_9FABA</name>
<feature type="region of interest" description="Disordered" evidence="1">
    <location>
        <begin position="1"/>
        <end position="87"/>
    </location>
</feature>
<feature type="non-terminal residue" evidence="2">
    <location>
        <position position="1"/>
    </location>
</feature>
<proteinExistence type="predicted"/>
<keyword evidence="3" id="KW-1185">Reference proteome</keyword>
<feature type="compositionally biased region" description="Low complexity" evidence="1">
    <location>
        <begin position="14"/>
        <end position="29"/>
    </location>
</feature>
<sequence>SKYGIQHFFDRHATQQQSQKLQSNNSTSQVVASDSLPPPPEKPKDGDAPSGATSQGGTPNDSVLPAVTDDTDNPSEVSPEISKSMSR</sequence>
<feature type="non-terminal residue" evidence="2">
    <location>
        <position position="87"/>
    </location>
</feature>
<evidence type="ECO:0000256" key="1">
    <source>
        <dbReference type="SAM" id="MobiDB-lite"/>
    </source>
</evidence>
<protein>
    <submittedName>
        <fullName evidence="2">Uncharacterized protein</fullName>
    </submittedName>
</protein>
<evidence type="ECO:0000313" key="3">
    <source>
        <dbReference type="Proteomes" id="UP000265520"/>
    </source>
</evidence>
<organism evidence="2 3">
    <name type="scientific">Trifolium medium</name>
    <dbReference type="NCBI Taxonomy" id="97028"/>
    <lineage>
        <taxon>Eukaryota</taxon>
        <taxon>Viridiplantae</taxon>
        <taxon>Streptophyta</taxon>
        <taxon>Embryophyta</taxon>
        <taxon>Tracheophyta</taxon>
        <taxon>Spermatophyta</taxon>
        <taxon>Magnoliopsida</taxon>
        <taxon>eudicotyledons</taxon>
        <taxon>Gunneridae</taxon>
        <taxon>Pentapetalae</taxon>
        <taxon>rosids</taxon>
        <taxon>fabids</taxon>
        <taxon>Fabales</taxon>
        <taxon>Fabaceae</taxon>
        <taxon>Papilionoideae</taxon>
        <taxon>50 kb inversion clade</taxon>
        <taxon>NPAAA clade</taxon>
        <taxon>Hologalegina</taxon>
        <taxon>IRL clade</taxon>
        <taxon>Trifolieae</taxon>
        <taxon>Trifolium</taxon>
    </lineage>
</organism>
<reference evidence="2 3" key="1">
    <citation type="journal article" date="2018" name="Front. Plant Sci.">
        <title>Red Clover (Trifolium pratense) and Zigzag Clover (T. medium) - A Picture of Genomic Similarities and Differences.</title>
        <authorList>
            <person name="Dluhosova J."/>
            <person name="Istvanek J."/>
            <person name="Nedelnik J."/>
            <person name="Repkova J."/>
        </authorList>
    </citation>
    <scope>NUCLEOTIDE SEQUENCE [LARGE SCALE GENOMIC DNA]</scope>
    <source>
        <strain evidence="3">cv. 10/8</strain>
        <tissue evidence="2">Leaf</tissue>
    </source>
</reference>
<dbReference type="Proteomes" id="UP000265520">
    <property type="component" value="Unassembled WGS sequence"/>
</dbReference>